<dbReference type="AlphaFoldDB" id="A0A2T6A3J4"/>
<accession>A0A2T6A3J4</accession>
<organism evidence="1 2">
    <name type="scientific">Gemmobacter caeni</name>
    <dbReference type="NCBI Taxonomy" id="589035"/>
    <lineage>
        <taxon>Bacteria</taxon>
        <taxon>Pseudomonadati</taxon>
        <taxon>Pseudomonadota</taxon>
        <taxon>Alphaproteobacteria</taxon>
        <taxon>Rhodobacterales</taxon>
        <taxon>Paracoccaceae</taxon>
        <taxon>Gemmobacter</taxon>
    </lineage>
</organism>
<proteinExistence type="predicted"/>
<sequence>MTADQSLPPVETMKQRVRERLAELAGCPSEAETPYAQRLPLGRFFDLDPFSLETAQVIAAAEPNAWGAKRLFCNFLYGYEANLEPHYGDDDFASTEVDAQREHLRVSHIAYQKAVLAALAGDAKVHPYIYDLIKRFLDDIDDSEFQIDPSVRSAFRDALRMPRPSGKGGAKQATNIFRDLIIIDLVSDLIKTFVGLPATFSRTKSEKKGKPGNKNACDIITMVWNEEFKGRTKTRDGVPIGEIASRPLAETAVRNVWEKRNQNEFYQLWCDYRQRNPSS</sequence>
<gene>
    <name evidence="1" type="ORF">C8N34_1444</name>
</gene>
<reference evidence="1 2" key="1">
    <citation type="submission" date="2018-04" db="EMBL/GenBank/DDBJ databases">
        <title>Genomic Encyclopedia of Archaeal and Bacterial Type Strains, Phase II (KMG-II): from individual species to whole genera.</title>
        <authorList>
            <person name="Goeker M."/>
        </authorList>
    </citation>
    <scope>NUCLEOTIDE SEQUENCE [LARGE SCALE GENOMIC DNA]</scope>
    <source>
        <strain evidence="1 2">DSM 21823</strain>
    </source>
</reference>
<keyword evidence="2" id="KW-1185">Reference proteome</keyword>
<evidence type="ECO:0000313" key="2">
    <source>
        <dbReference type="Proteomes" id="UP000244224"/>
    </source>
</evidence>
<name>A0A2T6A3J4_9RHOB</name>
<comment type="caution">
    <text evidence="1">The sequence shown here is derived from an EMBL/GenBank/DDBJ whole genome shotgun (WGS) entry which is preliminary data.</text>
</comment>
<protein>
    <submittedName>
        <fullName evidence="1">Uncharacterized protein</fullName>
    </submittedName>
</protein>
<evidence type="ECO:0000313" key="1">
    <source>
        <dbReference type="EMBL" id="PTX38380.1"/>
    </source>
</evidence>
<dbReference type="Proteomes" id="UP000244224">
    <property type="component" value="Unassembled WGS sequence"/>
</dbReference>
<dbReference type="EMBL" id="QBKP01000044">
    <property type="protein sequence ID" value="PTX38380.1"/>
    <property type="molecule type" value="Genomic_DNA"/>
</dbReference>